<name>A0A5A7SDV1_9NOCA</name>
<dbReference type="Proteomes" id="UP000322244">
    <property type="component" value="Unassembled WGS sequence"/>
</dbReference>
<keyword evidence="1" id="KW-0472">Membrane</keyword>
<feature type="transmembrane region" description="Helical" evidence="1">
    <location>
        <begin position="141"/>
        <end position="160"/>
    </location>
</feature>
<feature type="transmembrane region" description="Helical" evidence="1">
    <location>
        <begin position="101"/>
        <end position="121"/>
    </location>
</feature>
<dbReference type="AlphaFoldDB" id="A0A5A7SDV1"/>
<evidence type="ECO:0000313" key="3">
    <source>
        <dbReference type="Proteomes" id="UP000322244"/>
    </source>
</evidence>
<protein>
    <recommendedName>
        <fullName evidence="4">Lipoprotein</fullName>
    </recommendedName>
</protein>
<evidence type="ECO:0008006" key="4">
    <source>
        <dbReference type="Google" id="ProtNLM"/>
    </source>
</evidence>
<reference evidence="2 3" key="1">
    <citation type="submission" date="2019-07" db="EMBL/GenBank/DDBJ databases">
        <title>Rhodococcus cavernicolus sp. nov., isolated from a cave.</title>
        <authorList>
            <person name="Lee S.D."/>
        </authorList>
    </citation>
    <scope>NUCLEOTIDE SEQUENCE [LARGE SCALE GENOMIC DNA]</scope>
    <source>
        <strain evidence="2 3">C1-24</strain>
    </source>
</reference>
<feature type="transmembrane region" description="Helical" evidence="1">
    <location>
        <begin position="51"/>
        <end position="72"/>
    </location>
</feature>
<evidence type="ECO:0000313" key="2">
    <source>
        <dbReference type="EMBL" id="KAA0023724.1"/>
    </source>
</evidence>
<dbReference type="EMBL" id="VLNY01000002">
    <property type="protein sequence ID" value="KAA0023724.1"/>
    <property type="molecule type" value="Genomic_DNA"/>
</dbReference>
<accession>A0A5A7SDV1</accession>
<dbReference type="RefSeq" id="WP_149428883.1">
    <property type="nucleotide sequence ID" value="NZ_VLNY01000002.1"/>
</dbReference>
<proteinExistence type="predicted"/>
<sequence>MRRIVAKARSFYGEHPLHLLALIACFALFGYIVATLGLKELWNPDKWWQSIGVWFLAAVIGHDLLLFPLYAIADRSLTVGLRAVRGRLPHRARLPVSPLNYIRTPLLGCALTGVMFLPGIIEQGKETYLAATGLTQEPYFARWLLICAALFGVSAVAYAVRLGVSGRAPRRPTVST</sequence>
<feature type="transmembrane region" description="Helical" evidence="1">
    <location>
        <begin position="20"/>
        <end position="39"/>
    </location>
</feature>
<organism evidence="2 3">
    <name type="scientific">Antrihabitans cavernicola</name>
    <dbReference type="NCBI Taxonomy" id="2495913"/>
    <lineage>
        <taxon>Bacteria</taxon>
        <taxon>Bacillati</taxon>
        <taxon>Actinomycetota</taxon>
        <taxon>Actinomycetes</taxon>
        <taxon>Mycobacteriales</taxon>
        <taxon>Nocardiaceae</taxon>
        <taxon>Antrihabitans</taxon>
    </lineage>
</organism>
<dbReference type="PROSITE" id="PS51257">
    <property type="entry name" value="PROKAR_LIPOPROTEIN"/>
    <property type="match status" value="1"/>
</dbReference>
<keyword evidence="1" id="KW-1133">Transmembrane helix</keyword>
<gene>
    <name evidence="2" type="ORF">FOY51_03685</name>
</gene>
<evidence type="ECO:0000256" key="1">
    <source>
        <dbReference type="SAM" id="Phobius"/>
    </source>
</evidence>
<keyword evidence="1" id="KW-0812">Transmembrane</keyword>
<dbReference type="OrthoDB" id="4464568at2"/>
<keyword evidence="3" id="KW-1185">Reference proteome</keyword>
<comment type="caution">
    <text evidence="2">The sequence shown here is derived from an EMBL/GenBank/DDBJ whole genome shotgun (WGS) entry which is preliminary data.</text>
</comment>